<comment type="similarity">
    <text evidence="1">Belongs to the ROK (NagC/XylR) family.</text>
</comment>
<dbReference type="Gene3D" id="3.30.420.40">
    <property type="match status" value="2"/>
</dbReference>
<organism evidence="2 3">
    <name type="scientific">Paeniglutamicibacter antarcticus</name>
    <dbReference type="NCBI Taxonomy" id="494023"/>
    <lineage>
        <taxon>Bacteria</taxon>
        <taxon>Bacillati</taxon>
        <taxon>Actinomycetota</taxon>
        <taxon>Actinomycetes</taxon>
        <taxon>Micrococcales</taxon>
        <taxon>Micrococcaceae</taxon>
        <taxon>Paeniglutamicibacter</taxon>
    </lineage>
</organism>
<dbReference type="SUPFAM" id="SSF46785">
    <property type="entry name" value="Winged helix' DNA-binding domain"/>
    <property type="match status" value="1"/>
</dbReference>
<evidence type="ECO:0000313" key="3">
    <source>
        <dbReference type="Proteomes" id="UP001501257"/>
    </source>
</evidence>
<comment type="caution">
    <text evidence="2">The sequence shown here is derived from an EMBL/GenBank/DDBJ whole genome shotgun (WGS) entry which is preliminary data.</text>
</comment>
<reference evidence="3" key="1">
    <citation type="journal article" date="2019" name="Int. J. Syst. Evol. Microbiol.">
        <title>The Global Catalogue of Microorganisms (GCM) 10K type strain sequencing project: providing services to taxonomists for standard genome sequencing and annotation.</title>
        <authorList>
            <consortium name="The Broad Institute Genomics Platform"/>
            <consortium name="The Broad Institute Genome Sequencing Center for Infectious Disease"/>
            <person name="Wu L."/>
            <person name="Ma J."/>
        </authorList>
    </citation>
    <scope>NUCLEOTIDE SEQUENCE [LARGE SCALE GENOMIC DNA]</scope>
    <source>
        <strain evidence="3">JCM 18952</strain>
    </source>
</reference>
<dbReference type="PANTHER" id="PTHR18964">
    <property type="entry name" value="ROK (REPRESSOR, ORF, KINASE) FAMILY"/>
    <property type="match status" value="1"/>
</dbReference>
<dbReference type="Proteomes" id="UP001501257">
    <property type="component" value="Unassembled WGS sequence"/>
</dbReference>
<dbReference type="InterPro" id="IPR000600">
    <property type="entry name" value="ROK"/>
</dbReference>
<evidence type="ECO:0000313" key="2">
    <source>
        <dbReference type="EMBL" id="GAA5225656.1"/>
    </source>
</evidence>
<dbReference type="Gene3D" id="1.10.10.10">
    <property type="entry name" value="Winged helix-like DNA-binding domain superfamily/Winged helix DNA-binding domain"/>
    <property type="match status" value="1"/>
</dbReference>
<dbReference type="SUPFAM" id="SSF53067">
    <property type="entry name" value="Actin-like ATPase domain"/>
    <property type="match status" value="1"/>
</dbReference>
<keyword evidence="3" id="KW-1185">Reference proteome</keyword>
<dbReference type="InterPro" id="IPR036388">
    <property type="entry name" value="WH-like_DNA-bd_sf"/>
</dbReference>
<name>A0ABP9TH14_9MICC</name>
<proteinExistence type="inferred from homology"/>
<dbReference type="RefSeq" id="WP_210101802.1">
    <property type="nucleotide sequence ID" value="NZ_BAABLK010000005.1"/>
</dbReference>
<gene>
    <name evidence="2" type="ORF">GCM10025778_01860</name>
</gene>
<accession>A0ABP9TH14</accession>
<evidence type="ECO:0000256" key="1">
    <source>
        <dbReference type="ARBA" id="ARBA00006479"/>
    </source>
</evidence>
<dbReference type="InterPro" id="IPR043129">
    <property type="entry name" value="ATPase_NBD"/>
</dbReference>
<dbReference type="InterPro" id="IPR036390">
    <property type="entry name" value="WH_DNA-bd_sf"/>
</dbReference>
<sequence length="385" mass="39319">MSTGNLAVGLLRRIAAQSVTRSALAKEMGLAPSTISAKINDLMAAGLVEERGAAPSRGGRPGRLLSITYRTGRVAVISMGAKHANVALADLARTIHIDSSIAIDVAQGPEATVELIAAEVRSLLAREGGELLSVGICIPGPVDIERRVVIAPSRMPGWHNQDVGALLEAALGVPAITDNDANLAALGEYLSRSDAAANSITVLAGTGIGTGIIVDGELYRGSTYASGDITHTKVEAAAERMCSCGNRGCLETIASGAAIVGDLATSGITAQDIIEVLAMVRDGDPAANGVVREAGRQLGLALSTVVNFFNPGDVYLTGALSGASVYVAAVRSQLYERCLPLVTAGLRVEAAQAGNDAGLLGAAELAILHLLNQPSLPARFSDSGN</sequence>
<protein>
    <submittedName>
        <fullName evidence="2">ROK family protein</fullName>
    </submittedName>
</protein>
<dbReference type="Pfam" id="PF00480">
    <property type="entry name" value="ROK"/>
    <property type="match status" value="1"/>
</dbReference>
<dbReference type="PANTHER" id="PTHR18964:SF173">
    <property type="entry name" value="GLUCOKINASE"/>
    <property type="match status" value="1"/>
</dbReference>
<dbReference type="EMBL" id="BAABLK010000005">
    <property type="protein sequence ID" value="GAA5225656.1"/>
    <property type="molecule type" value="Genomic_DNA"/>
</dbReference>